<dbReference type="SUPFAM" id="SSF46894">
    <property type="entry name" value="C-terminal effector domain of the bipartite response regulators"/>
    <property type="match status" value="1"/>
</dbReference>
<evidence type="ECO:0000313" key="5">
    <source>
        <dbReference type="EMBL" id="GAA0449158.1"/>
    </source>
</evidence>
<dbReference type="Proteomes" id="UP001499895">
    <property type="component" value="Unassembled WGS sequence"/>
</dbReference>
<reference evidence="5 6" key="1">
    <citation type="journal article" date="2019" name="Int. J. Syst. Evol. Microbiol.">
        <title>The Global Catalogue of Microorganisms (GCM) 10K type strain sequencing project: providing services to taxonomists for standard genome sequencing and annotation.</title>
        <authorList>
            <consortium name="The Broad Institute Genomics Platform"/>
            <consortium name="The Broad Institute Genome Sequencing Center for Infectious Disease"/>
            <person name="Wu L."/>
            <person name="Ma J."/>
        </authorList>
    </citation>
    <scope>NUCLEOTIDE SEQUENCE [LARGE SCALE GENOMIC DNA]</scope>
    <source>
        <strain evidence="5 6">JCM 10649</strain>
    </source>
</reference>
<dbReference type="SMART" id="SM00421">
    <property type="entry name" value="HTH_LUXR"/>
    <property type="match status" value="1"/>
</dbReference>
<organism evidence="5 6">
    <name type="scientific">Streptomyces stramineus</name>
    <dbReference type="NCBI Taxonomy" id="173861"/>
    <lineage>
        <taxon>Bacteria</taxon>
        <taxon>Bacillati</taxon>
        <taxon>Actinomycetota</taxon>
        <taxon>Actinomycetes</taxon>
        <taxon>Kitasatosporales</taxon>
        <taxon>Streptomycetaceae</taxon>
        <taxon>Streptomyces</taxon>
    </lineage>
</organism>
<dbReference type="RefSeq" id="WP_344086136.1">
    <property type="nucleotide sequence ID" value="NZ_BAAAHB010000006.1"/>
</dbReference>
<name>A0ABN0ZJA7_9ACTN</name>
<dbReference type="InterPro" id="IPR036388">
    <property type="entry name" value="WH-like_DNA-bd_sf"/>
</dbReference>
<dbReference type="EMBL" id="BAAAHB010000006">
    <property type="protein sequence ID" value="GAA0449158.1"/>
    <property type="molecule type" value="Genomic_DNA"/>
</dbReference>
<evidence type="ECO:0000256" key="3">
    <source>
        <dbReference type="ARBA" id="ARBA00023163"/>
    </source>
</evidence>
<dbReference type="InterPro" id="IPR016032">
    <property type="entry name" value="Sig_transdc_resp-reg_C-effctor"/>
</dbReference>
<protein>
    <recommendedName>
        <fullName evidence="4">HTH luxR-type domain-containing protein</fullName>
    </recommendedName>
</protein>
<keyword evidence="1" id="KW-0805">Transcription regulation</keyword>
<dbReference type="PANTHER" id="PTHR43214">
    <property type="entry name" value="TWO-COMPONENT RESPONSE REGULATOR"/>
    <property type="match status" value="1"/>
</dbReference>
<evidence type="ECO:0000256" key="1">
    <source>
        <dbReference type="ARBA" id="ARBA00023015"/>
    </source>
</evidence>
<dbReference type="PANTHER" id="PTHR43214:SF24">
    <property type="entry name" value="TRANSCRIPTIONAL REGULATORY PROTEIN NARL-RELATED"/>
    <property type="match status" value="1"/>
</dbReference>
<sequence length="276" mass="29667">MHNPESTYALDADDRAILTHPRAGGDVPECDIDRVLLEMRPLIESVVNNTHIRALAESTLADIGDVEAAVHALNSLVRQAKRSVAVLLPTTRGGLRAVDSALRQLAGRWPQDGRIRILSTPEMAAGCGLNGLATLAPGVEVRLAAGVRHGAVVVDQQVALVRPGTSATGVQASLIRAPAVVQALHDMMTTVWVKAVPLTRYQQLRDRLRRDSGMEILRLLGEGYTDEAAARELDISVRTYRRRVADIMRLLGARSRFQAGVHASGIGLLPGGVRAV</sequence>
<evidence type="ECO:0000313" key="6">
    <source>
        <dbReference type="Proteomes" id="UP001499895"/>
    </source>
</evidence>
<dbReference type="InterPro" id="IPR039420">
    <property type="entry name" value="WalR-like"/>
</dbReference>
<keyword evidence="6" id="KW-1185">Reference proteome</keyword>
<gene>
    <name evidence="5" type="ORF">GCM10009544_09960</name>
</gene>
<dbReference type="Gene3D" id="1.10.10.10">
    <property type="entry name" value="Winged helix-like DNA-binding domain superfamily/Winged helix DNA-binding domain"/>
    <property type="match status" value="1"/>
</dbReference>
<feature type="domain" description="HTH luxR-type" evidence="4">
    <location>
        <begin position="214"/>
        <end position="263"/>
    </location>
</feature>
<evidence type="ECO:0000259" key="4">
    <source>
        <dbReference type="SMART" id="SM00421"/>
    </source>
</evidence>
<evidence type="ECO:0000256" key="2">
    <source>
        <dbReference type="ARBA" id="ARBA00023125"/>
    </source>
</evidence>
<comment type="caution">
    <text evidence="5">The sequence shown here is derived from an EMBL/GenBank/DDBJ whole genome shotgun (WGS) entry which is preliminary data.</text>
</comment>
<dbReference type="CDD" id="cd06170">
    <property type="entry name" value="LuxR_C_like"/>
    <property type="match status" value="1"/>
</dbReference>
<dbReference type="InterPro" id="IPR000792">
    <property type="entry name" value="Tscrpt_reg_LuxR_C"/>
</dbReference>
<keyword evidence="3" id="KW-0804">Transcription</keyword>
<proteinExistence type="predicted"/>
<keyword evidence="2" id="KW-0238">DNA-binding</keyword>
<accession>A0ABN0ZJA7</accession>